<dbReference type="InterPro" id="IPR009000">
    <property type="entry name" value="Transl_B-barrel_sf"/>
</dbReference>
<dbReference type="EMBL" id="RAXT01000053">
    <property type="protein sequence ID" value="RKG35923.1"/>
    <property type="molecule type" value="Genomic_DNA"/>
</dbReference>
<evidence type="ECO:0000256" key="2">
    <source>
        <dbReference type="ARBA" id="ARBA00022833"/>
    </source>
</evidence>
<evidence type="ECO:0000313" key="5">
    <source>
        <dbReference type="Proteomes" id="UP000280405"/>
    </source>
</evidence>
<evidence type="ECO:0000259" key="3">
    <source>
        <dbReference type="Pfam" id="PF01411"/>
    </source>
</evidence>
<feature type="non-terminal residue" evidence="4">
    <location>
        <position position="165"/>
    </location>
</feature>
<keyword evidence="5" id="KW-1185">Reference proteome</keyword>
<dbReference type="InterPro" id="IPR018163">
    <property type="entry name" value="Thr/Ala-tRNA-synth_IIc_edit"/>
</dbReference>
<dbReference type="Gene3D" id="2.40.30.130">
    <property type="match status" value="1"/>
</dbReference>
<dbReference type="SUPFAM" id="SSF50447">
    <property type="entry name" value="Translation proteins"/>
    <property type="match status" value="1"/>
</dbReference>
<dbReference type="Proteomes" id="UP000280405">
    <property type="component" value="Unassembled WGS sequence"/>
</dbReference>
<dbReference type="AlphaFoldDB" id="A0A3A8F5C1"/>
<dbReference type="RefSeq" id="WP_147395804.1">
    <property type="nucleotide sequence ID" value="NZ_RAXT01000053.1"/>
</dbReference>
<dbReference type="PANTHER" id="PTHR43462">
    <property type="entry name" value="ALANYL-TRNA EDITING PROTEIN"/>
    <property type="match status" value="1"/>
</dbReference>
<dbReference type="GO" id="GO:0006419">
    <property type="term" value="P:alanyl-tRNA aminoacylation"/>
    <property type="evidence" value="ECO:0007669"/>
    <property type="project" value="InterPro"/>
</dbReference>
<proteinExistence type="predicted"/>
<dbReference type="Gene3D" id="3.30.980.10">
    <property type="entry name" value="Threonyl-trna Synthetase, Chain A, domain 2"/>
    <property type="match status" value="1"/>
</dbReference>
<evidence type="ECO:0000256" key="1">
    <source>
        <dbReference type="ARBA" id="ARBA00022723"/>
    </source>
</evidence>
<dbReference type="GO" id="GO:0004813">
    <property type="term" value="F:alanine-tRNA ligase activity"/>
    <property type="evidence" value="ECO:0007669"/>
    <property type="project" value="InterPro"/>
</dbReference>
<dbReference type="GO" id="GO:0046872">
    <property type="term" value="F:metal ion binding"/>
    <property type="evidence" value="ECO:0007669"/>
    <property type="project" value="UniProtKB-KW"/>
</dbReference>
<reference evidence="4 5" key="1">
    <citation type="submission" date="2018-09" db="EMBL/GenBank/DDBJ databases">
        <title>The draft genome of Acinetobacter spp. strains.</title>
        <authorList>
            <person name="Qin J."/>
            <person name="Feng Y."/>
            <person name="Zong Z."/>
        </authorList>
    </citation>
    <scope>NUCLEOTIDE SEQUENCE [LARGE SCALE GENOMIC DNA]</scope>
    <source>
        <strain evidence="4 5">WCHAc060115</strain>
    </source>
</reference>
<accession>A0A3A8F5C1</accession>
<dbReference type="InterPro" id="IPR051335">
    <property type="entry name" value="Alanyl-tRNA_Editing_Enzymes"/>
</dbReference>
<dbReference type="OrthoDB" id="9812949at2"/>
<keyword evidence="1" id="KW-0479">Metal-binding</keyword>
<sequence length="165" mass="18922">MINQHKFTIPVYDSNPYLYELDSLILEIKDDLILLDETIFYPVGGGQPGDTGQLSLPNGEIVFVVDTFRAKEEAAQIWLKLNKSIGKTWQGKIVNTVIDWDRRYRHMQMHTCMHLLCYLIDAPVTGCSIGEDKARLDFDLPNPTVNKEEITREINELIRKGSRVV</sequence>
<comment type="caution">
    <text evidence="4">The sequence shown here is derived from an EMBL/GenBank/DDBJ whole genome shotgun (WGS) entry which is preliminary data.</text>
</comment>
<dbReference type="Pfam" id="PF01411">
    <property type="entry name" value="tRNA-synt_2c"/>
    <property type="match status" value="1"/>
</dbReference>
<gene>
    <name evidence="4" type="ORF">D7V20_16015</name>
</gene>
<name>A0A3A8F5C1_9GAMM</name>
<dbReference type="SUPFAM" id="SSF55186">
    <property type="entry name" value="ThrRS/AlaRS common domain"/>
    <property type="match status" value="1"/>
</dbReference>
<organism evidence="4 5">
    <name type="scientific">Acinetobacter rongchengensis</name>
    <dbReference type="NCBI Taxonomy" id="2419601"/>
    <lineage>
        <taxon>Bacteria</taxon>
        <taxon>Pseudomonadati</taxon>
        <taxon>Pseudomonadota</taxon>
        <taxon>Gammaproteobacteria</taxon>
        <taxon>Moraxellales</taxon>
        <taxon>Moraxellaceae</taxon>
        <taxon>Acinetobacter</taxon>
    </lineage>
</organism>
<dbReference type="GO" id="GO:0005524">
    <property type="term" value="F:ATP binding"/>
    <property type="evidence" value="ECO:0007669"/>
    <property type="project" value="InterPro"/>
</dbReference>
<dbReference type="InterPro" id="IPR018164">
    <property type="entry name" value="Ala-tRNA-synth_IIc_N"/>
</dbReference>
<dbReference type="GO" id="GO:0002161">
    <property type="term" value="F:aminoacyl-tRNA deacylase activity"/>
    <property type="evidence" value="ECO:0007669"/>
    <property type="project" value="UniProtKB-ARBA"/>
</dbReference>
<dbReference type="PANTHER" id="PTHR43462:SF1">
    <property type="entry name" value="ALANYL-TRNA EDITING PROTEIN AARSD1"/>
    <property type="match status" value="1"/>
</dbReference>
<protein>
    <submittedName>
        <fullName evidence="4">Alanyl-tRNA editing protein</fullName>
    </submittedName>
</protein>
<evidence type="ECO:0000313" key="4">
    <source>
        <dbReference type="EMBL" id="RKG35923.1"/>
    </source>
</evidence>
<feature type="domain" description="Alanyl-tRNA synthetase class IIc N-terminal" evidence="3">
    <location>
        <begin position="22"/>
        <end position="102"/>
    </location>
</feature>
<keyword evidence="2" id="KW-0862">Zinc</keyword>